<dbReference type="KEGG" id="lak:106172077"/>
<dbReference type="GeneID" id="106172077"/>
<dbReference type="SUPFAM" id="SSF48371">
    <property type="entry name" value="ARM repeat"/>
    <property type="match status" value="2"/>
</dbReference>
<dbReference type="Gene3D" id="1.25.10.10">
    <property type="entry name" value="Leucine-rich Repeat Variant"/>
    <property type="match status" value="3"/>
</dbReference>
<dbReference type="SMART" id="SM00248">
    <property type="entry name" value="ANK"/>
    <property type="match status" value="2"/>
</dbReference>
<evidence type="ECO:0000256" key="3">
    <source>
        <dbReference type="SAM" id="MobiDB-lite"/>
    </source>
</evidence>
<feature type="repeat" description="ANK" evidence="1">
    <location>
        <begin position="68"/>
        <end position="100"/>
    </location>
</feature>
<organism evidence="4 5">
    <name type="scientific">Lingula anatina</name>
    <name type="common">Brachiopod</name>
    <name type="synonym">Lingula unguis</name>
    <dbReference type="NCBI Taxonomy" id="7574"/>
    <lineage>
        <taxon>Eukaryota</taxon>
        <taxon>Metazoa</taxon>
        <taxon>Spiralia</taxon>
        <taxon>Lophotrochozoa</taxon>
        <taxon>Brachiopoda</taxon>
        <taxon>Linguliformea</taxon>
        <taxon>Lingulata</taxon>
        <taxon>Lingulida</taxon>
        <taxon>Linguloidea</taxon>
        <taxon>Lingulidae</taxon>
        <taxon>Lingula</taxon>
    </lineage>
</organism>
<dbReference type="PROSITE" id="PS50088">
    <property type="entry name" value="ANK_REPEAT"/>
    <property type="match status" value="1"/>
</dbReference>
<feature type="compositionally biased region" description="Polar residues" evidence="3">
    <location>
        <begin position="817"/>
        <end position="830"/>
    </location>
</feature>
<sequence length="860" mass="93923">MADCRGKGFKVLAQQTVAATRLAATMNEKDENGWYHIHHAAFRGFIKSIERFVNANKDQLELETEDEYRSTPLLLAVTNGNKETVECLISLGAKVNAINNQNHGVVELSANKHFIEILDFFLEKNFEDLPVWKRLLNYLSSEVEDEAESAGKCLRTLTQGSSEGMHPNWKAVVDNGGVPIIVKVIKSQIGDRAKTEALHCLINLIPEDVVKEQVASSGGIPALVRLLKSSNNFIVQLAATVLKEVSRITELADQAAQAGAIPNLVKVIQTVRDPEVLVECVYCLGFIAEAGEAHQGTIGNTSGCVQALVGHLEEAQNQDLLMALTISISKIACNNKNNQNAIVEEGGAAHIITLTGLKNRDLQLSAVDAIRYLAENNSSTQKTIKEEGALIPLNNLLKKSRAERVQEKTAAALWAEAGDYIEEQRSMASIIGVQTLIEFLSTGSEKLHLIGSEALGVLSRGALNKQTEIGNANGIHSLVRLLRSDKEHIVLSAIRTLRYLCVGVGYVPHLPNQNSLSQARGIKFLVALMVHPENELIKVEAAQTLGCVCLGNEEVMKEIQSNVEFSYVRILRMMYSQDPLVRLLAGAALAAFAFNSVTQQREIAEQGGVRFNCFEPFLVSVDEFFRCNAAFQVVVLSRIIPDEEQAVSSAKGIKLLVDLIQESQSETIQSLAADCLARLAHTRAGVPAAIVSIHAVDLLCNLMLVDAELVQGCAAVALGYLSHNHDAERQLLNRCRKDPYLMKALKYYCSKARLSPSFIEGWHHYKTVGLPPIEEGRPSLVSTRNLYVPEKASGRPMTMLSGEGGSSSNPHSSPSHFLSQQEDSRTNLTGRSSRASRASHAVSFRNHSGHRSQMSNAAEA</sequence>
<dbReference type="InterPro" id="IPR043379">
    <property type="entry name" value="ANKAR"/>
</dbReference>
<feature type="repeat" description="ARM" evidence="2">
    <location>
        <begin position="473"/>
        <end position="500"/>
    </location>
</feature>
<dbReference type="InterPro" id="IPR016024">
    <property type="entry name" value="ARM-type_fold"/>
</dbReference>
<keyword evidence="4" id="KW-1185">Reference proteome</keyword>
<name>A0A1S3JCJ7_LINAN</name>
<dbReference type="InterPro" id="IPR036770">
    <property type="entry name" value="Ankyrin_rpt-contain_sf"/>
</dbReference>
<keyword evidence="1" id="KW-0040">ANK repeat</keyword>
<feature type="region of interest" description="Disordered" evidence="3">
    <location>
        <begin position="793"/>
        <end position="860"/>
    </location>
</feature>
<proteinExistence type="predicted"/>
<dbReference type="STRING" id="7574.A0A1S3JCJ7"/>
<dbReference type="PROSITE" id="PS50176">
    <property type="entry name" value="ARM_REPEAT"/>
    <property type="match status" value="2"/>
</dbReference>
<dbReference type="RefSeq" id="XP_013408122.1">
    <property type="nucleotide sequence ID" value="XM_013552668.1"/>
</dbReference>
<dbReference type="Pfam" id="PF05804">
    <property type="entry name" value="KAP"/>
    <property type="match status" value="1"/>
</dbReference>
<reference evidence="5" key="1">
    <citation type="submission" date="2025-08" db="UniProtKB">
        <authorList>
            <consortium name="RefSeq"/>
        </authorList>
    </citation>
    <scope>IDENTIFICATION</scope>
    <source>
        <tissue evidence="5">Gonads</tissue>
    </source>
</reference>
<dbReference type="InterPro" id="IPR000225">
    <property type="entry name" value="Armadillo"/>
</dbReference>
<dbReference type="AlphaFoldDB" id="A0A1S3JCJ7"/>
<evidence type="ECO:0000313" key="4">
    <source>
        <dbReference type="Proteomes" id="UP000085678"/>
    </source>
</evidence>
<dbReference type="InterPro" id="IPR002110">
    <property type="entry name" value="Ankyrin_rpt"/>
</dbReference>
<evidence type="ECO:0000256" key="1">
    <source>
        <dbReference type="PROSITE-ProRule" id="PRU00023"/>
    </source>
</evidence>
<feature type="compositionally biased region" description="Low complexity" evidence="3">
    <location>
        <begin position="806"/>
        <end position="816"/>
    </location>
</feature>
<evidence type="ECO:0000256" key="2">
    <source>
        <dbReference type="PROSITE-ProRule" id="PRU00259"/>
    </source>
</evidence>
<dbReference type="PANTHER" id="PTHR46464:SF2">
    <property type="entry name" value="ANKYRIN AND ARMADILLO REPEAT-CONTAINING PROTEIN"/>
    <property type="match status" value="1"/>
</dbReference>
<feature type="repeat" description="ARM" evidence="2">
    <location>
        <begin position="218"/>
        <end position="246"/>
    </location>
</feature>
<dbReference type="InterPro" id="IPR011989">
    <property type="entry name" value="ARM-like"/>
</dbReference>
<evidence type="ECO:0000313" key="5">
    <source>
        <dbReference type="RefSeq" id="XP_013408122.1"/>
    </source>
</evidence>
<gene>
    <name evidence="5" type="primary">LOC106172077</name>
</gene>
<dbReference type="OrthoDB" id="1683831at2759"/>
<dbReference type="InParanoid" id="A0A1S3JCJ7"/>
<dbReference type="Pfam" id="PF12796">
    <property type="entry name" value="Ank_2"/>
    <property type="match status" value="1"/>
</dbReference>
<dbReference type="OMA" id="MVHSANE"/>
<accession>A0A1S3JCJ7</accession>
<dbReference type="SUPFAM" id="SSF48403">
    <property type="entry name" value="Ankyrin repeat"/>
    <property type="match status" value="1"/>
</dbReference>
<dbReference type="SMART" id="SM00185">
    <property type="entry name" value="ARM"/>
    <property type="match status" value="9"/>
</dbReference>
<protein>
    <submittedName>
        <fullName evidence="5">Ankyrin and armadillo repeat-containing protein</fullName>
    </submittedName>
</protein>
<dbReference type="Gene3D" id="1.25.40.20">
    <property type="entry name" value="Ankyrin repeat-containing domain"/>
    <property type="match status" value="1"/>
</dbReference>
<feature type="compositionally biased region" description="Low complexity" evidence="3">
    <location>
        <begin position="831"/>
        <end position="843"/>
    </location>
</feature>
<dbReference type="PANTHER" id="PTHR46464">
    <property type="entry name" value="ANK_REP_REGION DOMAIN-CONTAINING PROTEIN"/>
    <property type="match status" value="1"/>
</dbReference>
<dbReference type="PROSITE" id="PS50297">
    <property type="entry name" value="ANK_REP_REGION"/>
    <property type="match status" value="1"/>
</dbReference>
<feature type="compositionally biased region" description="Polar residues" evidence="3">
    <location>
        <begin position="851"/>
        <end position="860"/>
    </location>
</feature>
<dbReference type="Proteomes" id="UP000085678">
    <property type="component" value="Unplaced"/>
</dbReference>